<dbReference type="PANTHER" id="PTHR43493:SF1">
    <property type="entry name" value="DNA TOPOISOMERASE 4 SUBUNIT A"/>
    <property type="match status" value="1"/>
</dbReference>
<dbReference type="SUPFAM" id="SSF56719">
    <property type="entry name" value="Type II DNA topoisomerase"/>
    <property type="match status" value="1"/>
</dbReference>
<dbReference type="OrthoDB" id="9806486at2"/>
<evidence type="ECO:0000256" key="5">
    <source>
        <dbReference type="ARBA" id="ARBA00023136"/>
    </source>
</evidence>
<keyword evidence="3 7" id="KW-0799">Topoisomerase</keyword>
<proteinExistence type="predicted"/>
<organism evidence="10 11">
    <name type="scientific">Anaerovirgula multivorans</name>
    <dbReference type="NCBI Taxonomy" id="312168"/>
    <lineage>
        <taxon>Bacteria</taxon>
        <taxon>Bacillati</taxon>
        <taxon>Bacillota</taxon>
        <taxon>Clostridia</taxon>
        <taxon>Peptostreptococcales</taxon>
        <taxon>Natronincolaceae</taxon>
        <taxon>Anaerovirgula</taxon>
    </lineage>
</organism>
<dbReference type="AlphaFoldDB" id="A0A239DF82"/>
<keyword evidence="4 7" id="KW-0238">DNA-binding</keyword>
<dbReference type="InterPro" id="IPR013758">
    <property type="entry name" value="Topo_IIA_A/C_ab"/>
</dbReference>
<gene>
    <name evidence="10" type="ORF">SAMN05446037_1007123</name>
</gene>
<reference evidence="10 11" key="1">
    <citation type="submission" date="2017-06" db="EMBL/GenBank/DDBJ databases">
        <authorList>
            <person name="Kim H.J."/>
            <person name="Triplett B.A."/>
        </authorList>
    </citation>
    <scope>NUCLEOTIDE SEQUENCE [LARGE SCALE GENOMIC DNA]</scope>
    <source>
        <strain evidence="10 11">SCA</strain>
    </source>
</reference>
<keyword evidence="8" id="KW-0175">Coiled coil</keyword>
<evidence type="ECO:0000313" key="10">
    <source>
        <dbReference type="EMBL" id="SNS30413.1"/>
    </source>
</evidence>
<name>A0A239DF82_9FIRM</name>
<keyword evidence="11" id="KW-1185">Reference proteome</keyword>
<keyword evidence="6 7" id="KW-0413">Isomerase</keyword>
<evidence type="ECO:0000256" key="4">
    <source>
        <dbReference type="ARBA" id="ARBA00023125"/>
    </source>
</evidence>
<dbReference type="GO" id="GO:0034335">
    <property type="term" value="F:DNA negative supercoiling activity"/>
    <property type="evidence" value="ECO:0007669"/>
    <property type="project" value="UniProtKB-ARBA"/>
</dbReference>
<dbReference type="InterPro" id="IPR002205">
    <property type="entry name" value="Topo_IIA_dom_A"/>
</dbReference>
<dbReference type="Pfam" id="PF00521">
    <property type="entry name" value="DNA_topoisoIV"/>
    <property type="match status" value="1"/>
</dbReference>
<dbReference type="GO" id="GO:0005524">
    <property type="term" value="F:ATP binding"/>
    <property type="evidence" value="ECO:0007669"/>
    <property type="project" value="InterPro"/>
</dbReference>
<dbReference type="GO" id="GO:0003677">
    <property type="term" value="F:DNA binding"/>
    <property type="evidence" value="ECO:0007669"/>
    <property type="project" value="UniProtKB-UniRule"/>
</dbReference>
<evidence type="ECO:0000256" key="2">
    <source>
        <dbReference type="ARBA" id="ARBA00022475"/>
    </source>
</evidence>
<dbReference type="GO" id="GO:0009330">
    <property type="term" value="C:DNA topoisomerase type II (double strand cut, ATP-hydrolyzing) complex"/>
    <property type="evidence" value="ECO:0007669"/>
    <property type="project" value="TreeGrafter"/>
</dbReference>
<sequence length="731" mass="83753">MQSKLTHLNVIETLEKNYMPYSMSVIISRALPEIDGLKPSHRKLLYTMFKMGLLKGAKTKSANIVGQTMKLNPHGDGAIYETMVRLTRGNEALLHPLIDSKGNFGKNYSKEMAYAAPRYTEAKLEGICEEFFKDINKNTVDFVPNYDNTIEEPKLLPTTFPNILANPNMGIAVGMASSMCSFNLKEVCEATIEFLKDEEVDISQFLKAPDFSSGGQFILNKSELKAIYDTGKGSFHLRGKYRYDKQNNCIEIYEIPYTTTTEAIIEKIIELVKAGRIKDINDIRDETDKEGLKITLDLKRNTDADHLMNRLFKMTTLQDTFSCNFNILINGNPKVLGVKQIIKEWTTFRVSCIKKQLAFDIDQKQQRLHLLKGLEKILLDIDRAVKIVKDTKKDKEVVPNLMKGFEIDAIQAEFIADIKLRNFNQEYILNKTKDIKILEKEIKNLDATLKNEDKVNKLIIKELETVSEKYGNPRKTEIIEEKHIEVVKEELLIEDYNVKLFLTNENYLKKVSLASWRSSTNGHKLKDNDFIVQEIDGTNKSDLLLFSNKHVVYKVRCHELEDKKTSILGDYLKNLLALAEEEKIIYMTATDDYSGHMLFFYKNGKCGKIAMESYQTKTNRKQLANAYSNEAELVYIEHIKEDKELVAVSSIKKILVFNTSEISVKTTRNSIGVQVLKSKNHSTLTKIRALEDVVFADVKYYRGKIPAIGTYLKKEDLLEKALENLSFIESE</sequence>
<feature type="domain" description="Topo IIA-type catalytic" evidence="9">
    <location>
        <begin position="30"/>
        <end position="491"/>
    </location>
</feature>
<evidence type="ECO:0000256" key="1">
    <source>
        <dbReference type="ARBA" id="ARBA00000185"/>
    </source>
</evidence>
<dbReference type="InterPro" id="IPR013760">
    <property type="entry name" value="Topo_IIA-like_dom_sf"/>
</dbReference>
<evidence type="ECO:0000256" key="7">
    <source>
        <dbReference type="PROSITE-ProRule" id="PRU01384"/>
    </source>
</evidence>
<comment type="catalytic activity">
    <reaction evidence="1 7">
        <text>ATP-dependent breakage, passage and rejoining of double-stranded DNA.</text>
        <dbReference type="EC" id="5.6.2.2"/>
    </reaction>
</comment>
<dbReference type="Proteomes" id="UP000198304">
    <property type="component" value="Unassembled WGS sequence"/>
</dbReference>
<evidence type="ECO:0000259" key="9">
    <source>
        <dbReference type="PROSITE" id="PS52040"/>
    </source>
</evidence>
<dbReference type="RefSeq" id="WP_089282630.1">
    <property type="nucleotide sequence ID" value="NZ_FZOJ01000007.1"/>
</dbReference>
<dbReference type="InterPro" id="IPR035516">
    <property type="entry name" value="Gyrase/topoIV_suA_C"/>
</dbReference>
<dbReference type="InterPro" id="IPR050220">
    <property type="entry name" value="Type_II_DNA_Topoisomerases"/>
</dbReference>
<keyword evidence="2" id="KW-1003">Cell membrane</keyword>
<dbReference type="GO" id="GO:0005737">
    <property type="term" value="C:cytoplasm"/>
    <property type="evidence" value="ECO:0007669"/>
    <property type="project" value="TreeGrafter"/>
</dbReference>
<dbReference type="EMBL" id="FZOJ01000007">
    <property type="protein sequence ID" value="SNS30413.1"/>
    <property type="molecule type" value="Genomic_DNA"/>
</dbReference>
<dbReference type="PANTHER" id="PTHR43493">
    <property type="entry name" value="DNA GYRASE/TOPOISOMERASE SUBUNIT A"/>
    <property type="match status" value="1"/>
</dbReference>
<dbReference type="GO" id="GO:0006265">
    <property type="term" value="P:DNA topological change"/>
    <property type="evidence" value="ECO:0007669"/>
    <property type="project" value="UniProtKB-UniRule"/>
</dbReference>
<dbReference type="PROSITE" id="PS52040">
    <property type="entry name" value="TOPO_IIA"/>
    <property type="match status" value="1"/>
</dbReference>
<evidence type="ECO:0000313" key="11">
    <source>
        <dbReference type="Proteomes" id="UP000198304"/>
    </source>
</evidence>
<dbReference type="SUPFAM" id="SSF101904">
    <property type="entry name" value="GyrA/ParC C-terminal domain-like"/>
    <property type="match status" value="1"/>
</dbReference>
<dbReference type="InterPro" id="IPR013757">
    <property type="entry name" value="Topo_IIA_A_a_sf"/>
</dbReference>
<evidence type="ECO:0000256" key="8">
    <source>
        <dbReference type="SAM" id="Coils"/>
    </source>
</evidence>
<dbReference type="Gene3D" id="3.30.1360.40">
    <property type="match status" value="1"/>
</dbReference>
<dbReference type="SMART" id="SM00434">
    <property type="entry name" value="TOP4c"/>
    <property type="match status" value="1"/>
</dbReference>
<dbReference type="Gene3D" id="3.90.199.10">
    <property type="entry name" value="Topoisomerase II, domain 5"/>
    <property type="match status" value="1"/>
</dbReference>
<protein>
    <submittedName>
        <fullName evidence="10">DNA gyrase subunit A</fullName>
    </submittedName>
</protein>
<dbReference type="Gene3D" id="2.120.10.90">
    <property type="entry name" value="DNA gyrase/topoisomerase IV, subunit A, C-terminal"/>
    <property type="match status" value="1"/>
</dbReference>
<dbReference type="Gene3D" id="1.10.268.10">
    <property type="entry name" value="Topoisomerase, domain 3"/>
    <property type="match status" value="1"/>
</dbReference>
<evidence type="ECO:0000256" key="6">
    <source>
        <dbReference type="ARBA" id="ARBA00023235"/>
    </source>
</evidence>
<feature type="coiled-coil region" evidence="8">
    <location>
        <begin position="428"/>
        <end position="455"/>
    </location>
</feature>
<feature type="active site" description="O-(5'-phospho-DNA)-tyrosine intermediate" evidence="7">
    <location>
        <position position="119"/>
    </location>
</feature>
<evidence type="ECO:0000256" key="3">
    <source>
        <dbReference type="ARBA" id="ARBA00023029"/>
    </source>
</evidence>
<keyword evidence="5" id="KW-0472">Membrane</keyword>
<accession>A0A239DF82</accession>